<dbReference type="PANTHER" id="PTHR12272">
    <property type="entry name" value="DEADENYLATION COMPLEX SUBUNIT PAN3"/>
    <property type="match status" value="1"/>
</dbReference>
<dbReference type="PROSITE" id="PS50011">
    <property type="entry name" value="PROTEIN_KINASE_DOM"/>
    <property type="match status" value="1"/>
</dbReference>
<evidence type="ECO:0000259" key="4">
    <source>
        <dbReference type="PROSITE" id="PS50011"/>
    </source>
</evidence>
<feature type="region of interest" description="Disordered" evidence="3">
    <location>
        <begin position="44"/>
        <end position="84"/>
    </location>
</feature>
<dbReference type="EMBL" id="JARIHO010000016">
    <property type="protein sequence ID" value="KAJ7349497.1"/>
    <property type="molecule type" value="Genomic_DNA"/>
</dbReference>
<evidence type="ECO:0000256" key="3">
    <source>
        <dbReference type="SAM" id="MobiDB-lite"/>
    </source>
</evidence>
<sequence>PGVVAVHEAFTTHAFGDSSLVVAYAYHPGAKTLFDAHLKPAPATAAPTSGYPRQPPTTTYTYQRGGGVSQHQGQQGQGEQGQPIPERTMWSYIVQLAGAIKRVHDAGQAVRMIDVTKVLVTSKNRIRISSCGIVDVLMYDSTHPQSQSQQHAQSQPHTPLPSSILCISKRLRQKEI</sequence>
<feature type="domain" description="Protein kinase" evidence="4">
    <location>
        <begin position="1"/>
        <end position="176"/>
    </location>
</feature>
<dbReference type="Proteomes" id="UP001218218">
    <property type="component" value="Unassembled WGS sequence"/>
</dbReference>
<dbReference type="PANTHER" id="PTHR12272:SF11">
    <property type="entry name" value="PAN2-PAN3 DEADENYLATION COMPLEX SUBUNIT PAN3"/>
    <property type="match status" value="1"/>
</dbReference>
<dbReference type="GO" id="GO:0006397">
    <property type="term" value="P:mRNA processing"/>
    <property type="evidence" value="ECO:0007669"/>
    <property type="project" value="UniProtKB-KW"/>
</dbReference>
<evidence type="ECO:0000313" key="5">
    <source>
        <dbReference type="EMBL" id="KAJ7349497.1"/>
    </source>
</evidence>
<feature type="compositionally biased region" description="Low complexity" evidence="3">
    <location>
        <begin position="144"/>
        <end position="157"/>
    </location>
</feature>
<dbReference type="GO" id="GO:0005524">
    <property type="term" value="F:ATP binding"/>
    <property type="evidence" value="ECO:0007669"/>
    <property type="project" value="InterPro"/>
</dbReference>
<feature type="non-terminal residue" evidence="5">
    <location>
        <position position="1"/>
    </location>
</feature>
<dbReference type="GO" id="GO:0004672">
    <property type="term" value="F:protein kinase activity"/>
    <property type="evidence" value="ECO:0007669"/>
    <property type="project" value="InterPro"/>
</dbReference>
<dbReference type="InterPro" id="IPR011009">
    <property type="entry name" value="Kinase-like_dom_sf"/>
</dbReference>
<dbReference type="InterPro" id="IPR000719">
    <property type="entry name" value="Prot_kinase_dom"/>
</dbReference>
<keyword evidence="2" id="KW-0175">Coiled coil</keyword>
<feature type="region of interest" description="Disordered" evidence="3">
    <location>
        <begin position="144"/>
        <end position="163"/>
    </location>
</feature>
<name>A0AAD7ETZ7_9AGAR</name>
<dbReference type="AlphaFoldDB" id="A0AAD7ETZ7"/>
<evidence type="ECO:0000256" key="1">
    <source>
        <dbReference type="ARBA" id="ARBA00022664"/>
    </source>
</evidence>
<evidence type="ECO:0000313" key="6">
    <source>
        <dbReference type="Proteomes" id="UP001218218"/>
    </source>
</evidence>
<protein>
    <recommendedName>
        <fullName evidence="4">Protein kinase domain-containing protein</fullName>
    </recommendedName>
</protein>
<evidence type="ECO:0000256" key="2">
    <source>
        <dbReference type="ARBA" id="ARBA00023054"/>
    </source>
</evidence>
<dbReference type="Gene3D" id="1.10.510.10">
    <property type="entry name" value="Transferase(Phosphotransferase) domain 1"/>
    <property type="match status" value="1"/>
</dbReference>
<dbReference type="InterPro" id="IPR030844">
    <property type="entry name" value="PAN3"/>
</dbReference>
<keyword evidence="6" id="KW-1185">Reference proteome</keyword>
<dbReference type="GO" id="GO:0000289">
    <property type="term" value="P:nuclear-transcribed mRNA poly(A) tail shortening"/>
    <property type="evidence" value="ECO:0007669"/>
    <property type="project" value="InterPro"/>
</dbReference>
<dbReference type="GO" id="GO:0000932">
    <property type="term" value="C:P-body"/>
    <property type="evidence" value="ECO:0007669"/>
    <property type="project" value="TreeGrafter"/>
</dbReference>
<proteinExistence type="predicted"/>
<accession>A0AAD7ETZ7</accession>
<dbReference type="GO" id="GO:0008143">
    <property type="term" value="F:poly(A) binding"/>
    <property type="evidence" value="ECO:0007669"/>
    <property type="project" value="TreeGrafter"/>
</dbReference>
<feature type="compositionally biased region" description="Low complexity" evidence="3">
    <location>
        <begin position="50"/>
        <end position="74"/>
    </location>
</feature>
<organism evidence="5 6">
    <name type="scientific">Mycena albidolilacea</name>
    <dbReference type="NCBI Taxonomy" id="1033008"/>
    <lineage>
        <taxon>Eukaryota</taxon>
        <taxon>Fungi</taxon>
        <taxon>Dikarya</taxon>
        <taxon>Basidiomycota</taxon>
        <taxon>Agaricomycotina</taxon>
        <taxon>Agaricomycetes</taxon>
        <taxon>Agaricomycetidae</taxon>
        <taxon>Agaricales</taxon>
        <taxon>Marasmiineae</taxon>
        <taxon>Mycenaceae</taxon>
        <taxon>Mycena</taxon>
    </lineage>
</organism>
<comment type="caution">
    <text evidence="5">The sequence shown here is derived from an EMBL/GenBank/DDBJ whole genome shotgun (WGS) entry which is preliminary data.</text>
</comment>
<dbReference type="SUPFAM" id="SSF56112">
    <property type="entry name" value="Protein kinase-like (PK-like)"/>
    <property type="match status" value="1"/>
</dbReference>
<keyword evidence="1" id="KW-0507">mRNA processing</keyword>
<gene>
    <name evidence="5" type="ORF">DFH08DRAFT_697108</name>
</gene>
<reference evidence="5" key="1">
    <citation type="submission" date="2023-03" db="EMBL/GenBank/DDBJ databases">
        <title>Massive genome expansion in bonnet fungi (Mycena s.s.) driven by repeated elements and novel gene families across ecological guilds.</title>
        <authorList>
            <consortium name="Lawrence Berkeley National Laboratory"/>
            <person name="Harder C.B."/>
            <person name="Miyauchi S."/>
            <person name="Viragh M."/>
            <person name="Kuo A."/>
            <person name="Thoen E."/>
            <person name="Andreopoulos B."/>
            <person name="Lu D."/>
            <person name="Skrede I."/>
            <person name="Drula E."/>
            <person name="Henrissat B."/>
            <person name="Morin E."/>
            <person name="Kohler A."/>
            <person name="Barry K."/>
            <person name="LaButti K."/>
            <person name="Morin E."/>
            <person name="Salamov A."/>
            <person name="Lipzen A."/>
            <person name="Mereny Z."/>
            <person name="Hegedus B."/>
            <person name="Baldrian P."/>
            <person name="Stursova M."/>
            <person name="Weitz H."/>
            <person name="Taylor A."/>
            <person name="Grigoriev I.V."/>
            <person name="Nagy L.G."/>
            <person name="Martin F."/>
            <person name="Kauserud H."/>
        </authorList>
    </citation>
    <scope>NUCLEOTIDE SEQUENCE</scope>
    <source>
        <strain evidence="5">CBHHK002</strain>
    </source>
</reference>
<dbReference type="GO" id="GO:0031251">
    <property type="term" value="C:PAN complex"/>
    <property type="evidence" value="ECO:0007669"/>
    <property type="project" value="InterPro"/>
</dbReference>